<gene>
    <name evidence="2" type="ORF">LODBEIA_P59100</name>
</gene>
<feature type="region of interest" description="Disordered" evidence="1">
    <location>
        <begin position="38"/>
        <end position="65"/>
    </location>
</feature>
<dbReference type="EMBL" id="OZ022412">
    <property type="protein sequence ID" value="CAK9442167.1"/>
    <property type="molecule type" value="Genomic_DNA"/>
</dbReference>
<accession>A0ABP0ZW60</accession>
<evidence type="ECO:0008006" key="4">
    <source>
        <dbReference type="Google" id="ProtNLM"/>
    </source>
</evidence>
<organism evidence="2 3">
    <name type="scientific">Lodderomyces beijingensis</name>
    <dbReference type="NCBI Taxonomy" id="1775926"/>
    <lineage>
        <taxon>Eukaryota</taxon>
        <taxon>Fungi</taxon>
        <taxon>Dikarya</taxon>
        <taxon>Ascomycota</taxon>
        <taxon>Saccharomycotina</taxon>
        <taxon>Pichiomycetes</taxon>
        <taxon>Debaryomycetaceae</taxon>
        <taxon>Candida/Lodderomyces clade</taxon>
        <taxon>Lodderomyces</taxon>
    </lineage>
</organism>
<name>A0ABP0ZW60_9ASCO</name>
<sequence length="532" mass="61497">MIVRSRLRMPPLPSLPGLRSRSKLRVRFNSQIRTKFTAQTHGMEIQPQPQHGESSHSITQQQQSSSSLLDEEQAKYANHVFQWMMSSKHPYSQVYEFACSHYRHLTAELLVTFTYNLLLSGHLKPAISLQHLLKDHPNYQIPNQLWTLIIARVCSRADHLGAVFIYHELIDNYQFYDEVSVGVQDNHLISFLVSESILQQLGIILANNSEYAKLTGILRYFRRFYSFAFQEETYRSLLILVVEAYAQAGLFKEAMNAFNSLAHACMEYRFPLRIRPHEFHAILSDHVKRREKNIAENQEKLEFEPKQTLDIHQSLLCQICHSDIYNPVIFRNSYASSRSDHNPVIVRSIAGSDLPKFTELITEHFESNWATVYDGDVDRILHSINGIHPAISTFVVSTLCRLRHPSLAFDLMKALGNKTTRRMASRNQNFITVLRSISGLNQQADHSLARAVVDYHAKVRKGHTNLEVLKTFIVFLLRSPETTASELERNLRKLQTYRGDLTIRVSRGQYEKFRKLIKADTFNEVMILDPDL</sequence>
<dbReference type="Proteomes" id="UP001497383">
    <property type="component" value="Chromosome 8"/>
</dbReference>
<dbReference type="GeneID" id="92211106"/>
<keyword evidence="3" id="KW-1185">Reference proteome</keyword>
<protein>
    <recommendedName>
        <fullName evidence="4">ATPase expression protein 1</fullName>
    </recommendedName>
</protein>
<proteinExistence type="predicted"/>
<feature type="compositionally biased region" description="Low complexity" evidence="1">
    <location>
        <begin position="55"/>
        <end position="65"/>
    </location>
</feature>
<evidence type="ECO:0000313" key="3">
    <source>
        <dbReference type="Proteomes" id="UP001497383"/>
    </source>
</evidence>
<evidence type="ECO:0000256" key="1">
    <source>
        <dbReference type="SAM" id="MobiDB-lite"/>
    </source>
</evidence>
<reference evidence="2 3" key="1">
    <citation type="submission" date="2024-03" db="EMBL/GenBank/DDBJ databases">
        <authorList>
            <person name="Brejova B."/>
        </authorList>
    </citation>
    <scope>NUCLEOTIDE SEQUENCE [LARGE SCALE GENOMIC DNA]</scope>
    <source>
        <strain evidence="2 3">CBS 14171</strain>
    </source>
</reference>
<evidence type="ECO:0000313" key="2">
    <source>
        <dbReference type="EMBL" id="CAK9442167.1"/>
    </source>
</evidence>
<dbReference type="RefSeq" id="XP_066832848.1">
    <property type="nucleotide sequence ID" value="XM_066976295.1"/>
</dbReference>